<proteinExistence type="predicted"/>
<evidence type="ECO:0000259" key="1">
    <source>
        <dbReference type="Pfam" id="PF19569"/>
    </source>
</evidence>
<accession>A0A3M9NPV5</accession>
<dbReference type="Proteomes" id="UP000267223">
    <property type="component" value="Unassembled WGS sequence"/>
</dbReference>
<dbReference type="AlphaFoldDB" id="A0A3M9NPV5"/>
<dbReference type="EMBL" id="RJJR01000002">
    <property type="protein sequence ID" value="RNI39213.1"/>
    <property type="molecule type" value="Genomic_DNA"/>
</dbReference>
<keyword evidence="3" id="KW-1185">Reference proteome</keyword>
<name>A0A3M9NPV5_9BACT</name>
<sequence length="127" mass="14804">MSKKIQYTVEYPVRCSPAILYEFLSTSSGLQEWFADKVEDEGDLFSFSWSGGAAEEAKVLETEENKFIKFHWLDSPEEEFFQFSIEKSEVTNQTILVISDFAEKKEIKDQSQLWETQVKDLFHRLGS</sequence>
<evidence type="ECO:0000313" key="3">
    <source>
        <dbReference type="Proteomes" id="UP000267223"/>
    </source>
</evidence>
<dbReference type="InterPro" id="IPR023393">
    <property type="entry name" value="START-like_dom_sf"/>
</dbReference>
<gene>
    <name evidence="2" type="ORF">EFY79_05245</name>
</gene>
<dbReference type="OrthoDB" id="667567at2"/>
<evidence type="ECO:0000313" key="2">
    <source>
        <dbReference type="EMBL" id="RNI39213.1"/>
    </source>
</evidence>
<dbReference type="Pfam" id="PF19569">
    <property type="entry name" value="START_2"/>
    <property type="match status" value="1"/>
</dbReference>
<dbReference type="Gene3D" id="3.30.530.20">
    <property type="match status" value="1"/>
</dbReference>
<reference evidence="2 3" key="1">
    <citation type="submission" date="2018-11" db="EMBL/GenBank/DDBJ databases">
        <title>Draft genome sequence of Ferruginibacter sp. BO-59.</title>
        <authorList>
            <person name="Im W.T."/>
        </authorList>
    </citation>
    <scope>NUCLEOTIDE SEQUENCE [LARGE SCALE GENOMIC DNA]</scope>
    <source>
        <strain evidence="2 3">BO-59</strain>
    </source>
</reference>
<organism evidence="2 3">
    <name type="scientific">Hanamia caeni</name>
    <dbReference type="NCBI Taxonomy" id="2294116"/>
    <lineage>
        <taxon>Bacteria</taxon>
        <taxon>Pseudomonadati</taxon>
        <taxon>Bacteroidota</taxon>
        <taxon>Chitinophagia</taxon>
        <taxon>Chitinophagales</taxon>
        <taxon>Chitinophagaceae</taxon>
        <taxon>Hanamia</taxon>
    </lineage>
</organism>
<dbReference type="SUPFAM" id="SSF55961">
    <property type="entry name" value="Bet v1-like"/>
    <property type="match status" value="1"/>
</dbReference>
<feature type="domain" description="START-like" evidence="1">
    <location>
        <begin position="1"/>
        <end position="126"/>
    </location>
</feature>
<dbReference type="InterPro" id="IPR045736">
    <property type="entry name" value="START_2"/>
</dbReference>
<comment type="caution">
    <text evidence="2">The sequence shown here is derived from an EMBL/GenBank/DDBJ whole genome shotgun (WGS) entry which is preliminary data.</text>
</comment>
<protein>
    <submittedName>
        <fullName evidence="2">ATPase</fullName>
    </submittedName>
</protein>